<dbReference type="OrthoDB" id="1421172at2"/>
<evidence type="ECO:0000313" key="3">
    <source>
        <dbReference type="EMBL" id="TPV32926.1"/>
    </source>
</evidence>
<dbReference type="InterPro" id="IPR033122">
    <property type="entry name" value="LETM1-like_RBD"/>
</dbReference>
<dbReference type="Proteomes" id="UP000317332">
    <property type="component" value="Unassembled WGS sequence"/>
</dbReference>
<accession>A0A506PGF9</accession>
<protein>
    <recommendedName>
        <fullName evidence="2">Letm1 RBD domain-containing protein</fullName>
    </recommendedName>
</protein>
<evidence type="ECO:0000256" key="1">
    <source>
        <dbReference type="SAM" id="Phobius"/>
    </source>
</evidence>
<dbReference type="RefSeq" id="WP_140990673.1">
    <property type="nucleotide sequence ID" value="NZ_VHIQ01000005.1"/>
</dbReference>
<dbReference type="NCBIfam" id="NF040639">
    <property type="entry name" value="LETM1_rel_film"/>
    <property type="match status" value="1"/>
</dbReference>
<dbReference type="Pfam" id="PF07766">
    <property type="entry name" value="LETM1_RBD"/>
    <property type="match status" value="1"/>
</dbReference>
<dbReference type="EMBL" id="VHIQ01000005">
    <property type="protein sequence ID" value="TPV32926.1"/>
    <property type="molecule type" value="Genomic_DNA"/>
</dbReference>
<proteinExistence type="predicted"/>
<gene>
    <name evidence="3" type="ORF">FJ651_11525</name>
</gene>
<comment type="caution">
    <text evidence="3">The sequence shown here is derived from an EMBL/GenBank/DDBJ whole genome shotgun (WGS) entry which is preliminary data.</text>
</comment>
<sequence length="391" mass="45574">MNPSANGWIKVLLNKTHKYKNIWSLAPEVFYNKLRETGFIYGSNLSIIADDFDTKDFSEEEKCKVNLWFAYYYFYNNFNRSNETFEASVIKFYSNEKPKSYRSFFGFSQHSNASGELEKLIEKRIHIDDNFITKNFKYFIVNALLFIDLLAYKQFLSGQTKTNTYIENFESVVEKIVFMVLDLKPEKSEYDQSLMKLFEASLSYHNQKELSYTQALTHITETLEKQYILDVACMASWGDTKIDISESKFLEQLQIDLNLDKSILESAVNHINYFYVSYKNEIGFLNSKNLVQSFYDNSSKLVAKLIRRNGKRLQKELRDSKEVVGLLSQSTKRKLTDEEQKKVQTQLLDIFKSIPSLAIFMLPGGMLLLPLVIKLIPTLLPSAFDDNRIDN</sequence>
<evidence type="ECO:0000313" key="4">
    <source>
        <dbReference type="Proteomes" id="UP000317332"/>
    </source>
</evidence>
<dbReference type="AlphaFoldDB" id="A0A506PGF9"/>
<reference evidence="3 4" key="1">
    <citation type="submission" date="2019-06" db="EMBL/GenBank/DDBJ databases">
        <title>Flavobacteriaceae Paucihalobacterium erythroidium CWB-1, complete genome.</title>
        <authorList>
            <person name="Wu S."/>
        </authorList>
    </citation>
    <scope>NUCLEOTIDE SEQUENCE [LARGE SCALE GENOMIC DNA]</scope>
    <source>
        <strain evidence="3 4">CWB-1</strain>
    </source>
</reference>
<dbReference type="GO" id="GO:0043022">
    <property type="term" value="F:ribosome binding"/>
    <property type="evidence" value="ECO:0007669"/>
    <property type="project" value="InterPro"/>
</dbReference>
<feature type="domain" description="Letm1 RBD" evidence="2">
    <location>
        <begin position="335"/>
        <end position="387"/>
    </location>
</feature>
<keyword evidence="1" id="KW-1133">Transmembrane helix</keyword>
<keyword evidence="1" id="KW-0472">Membrane</keyword>
<organism evidence="3 4">
    <name type="scientific">Paucihalobacter ruber</name>
    <dbReference type="NCBI Taxonomy" id="2567861"/>
    <lineage>
        <taxon>Bacteria</taxon>
        <taxon>Pseudomonadati</taxon>
        <taxon>Bacteroidota</taxon>
        <taxon>Flavobacteriia</taxon>
        <taxon>Flavobacteriales</taxon>
        <taxon>Flavobacteriaceae</taxon>
        <taxon>Paucihalobacter</taxon>
    </lineage>
</organism>
<keyword evidence="4" id="KW-1185">Reference proteome</keyword>
<feature type="transmembrane region" description="Helical" evidence="1">
    <location>
        <begin position="354"/>
        <end position="373"/>
    </location>
</feature>
<evidence type="ECO:0000259" key="2">
    <source>
        <dbReference type="Pfam" id="PF07766"/>
    </source>
</evidence>
<name>A0A506PGF9_9FLAO</name>
<keyword evidence="1" id="KW-0812">Transmembrane</keyword>